<evidence type="ECO:0000313" key="2">
    <source>
        <dbReference type="EMBL" id="KDP46055.1"/>
    </source>
</evidence>
<evidence type="ECO:0000256" key="1">
    <source>
        <dbReference type="SAM" id="Phobius"/>
    </source>
</evidence>
<keyword evidence="3" id="KW-1185">Reference proteome</keyword>
<dbReference type="AlphaFoldDB" id="A0A067LML1"/>
<reference evidence="2 3" key="1">
    <citation type="journal article" date="2014" name="PLoS ONE">
        <title>Global Analysis of Gene Expression Profiles in Physic Nut (Jatropha curcas L.) Seedlings Exposed to Salt Stress.</title>
        <authorList>
            <person name="Zhang L."/>
            <person name="Zhang C."/>
            <person name="Wu P."/>
            <person name="Chen Y."/>
            <person name="Li M."/>
            <person name="Jiang H."/>
            <person name="Wu G."/>
        </authorList>
    </citation>
    <scope>NUCLEOTIDE SEQUENCE [LARGE SCALE GENOMIC DNA]</scope>
    <source>
        <strain evidence="3">cv. GZQX0401</strain>
        <tissue evidence="2">Young leaves</tissue>
    </source>
</reference>
<keyword evidence="1" id="KW-0812">Transmembrane</keyword>
<proteinExistence type="predicted"/>
<evidence type="ECO:0000313" key="3">
    <source>
        <dbReference type="Proteomes" id="UP000027138"/>
    </source>
</evidence>
<accession>A0A067LML1</accession>
<protein>
    <submittedName>
        <fullName evidence="2">Uncharacterized protein</fullName>
    </submittedName>
</protein>
<dbReference type="Proteomes" id="UP000027138">
    <property type="component" value="Unassembled WGS sequence"/>
</dbReference>
<gene>
    <name evidence="2" type="ORF">JCGZ_15397</name>
</gene>
<sequence>MVWQASAHGRTYLAVQSPGSLADSAHGRAVWHGLRRASLWKSRTSAARACFSCTGDIQCTHGHVPWHGLGRAVLWFFGLFHLALGTAVFLSTG</sequence>
<keyword evidence="1" id="KW-0472">Membrane</keyword>
<feature type="transmembrane region" description="Helical" evidence="1">
    <location>
        <begin position="72"/>
        <end position="90"/>
    </location>
</feature>
<name>A0A067LML1_JATCU</name>
<dbReference type="EMBL" id="KK914221">
    <property type="protein sequence ID" value="KDP46055.1"/>
    <property type="molecule type" value="Genomic_DNA"/>
</dbReference>
<keyword evidence="1" id="KW-1133">Transmembrane helix</keyword>
<organism evidence="2 3">
    <name type="scientific">Jatropha curcas</name>
    <name type="common">Barbados nut</name>
    <dbReference type="NCBI Taxonomy" id="180498"/>
    <lineage>
        <taxon>Eukaryota</taxon>
        <taxon>Viridiplantae</taxon>
        <taxon>Streptophyta</taxon>
        <taxon>Embryophyta</taxon>
        <taxon>Tracheophyta</taxon>
        <taxon>Spermatophyta</taxon>
        <taxon>Magnoliopsida</taxon>
        <taxon>eudicotyledons</taxon>
        <taxon>Gunneridae</taxon>
        <taxon>Pentapetalae</taxon>
        <taxon>rosids</taxon>
        <taxon>fabids</taxon>
        <taxon>Malpighiales</taxon>
        <taxon>Euphorbiaceae</taxon>
        <taxon>Crotonoideae</taxon>
        <taxon>Jatropheae</taxon>
        <taxon>Jatropha</taxon>
    </lineage>
</organism>